<comment type="caution">
    <text evidence="1">The sequence shown here is derived from an EMBL/GenBank/DDBJ whole genome shotgun (WGS) entry which is preliminary data.</text>
</comment>
<proteinExistence type="predicted"/>
<evidence type="ECO:0000313" key="1">
    <source>
        <dbReference type="EMBL" id="KAK8490828.1"/>
    </source>
</evidence>
<keyword evidence="2" id="KW-1185">Reference proteome</keyword>
<dbReference type="EMBL" id="JBBPBN010000273">
    <property type="protein sequence ID" value="KAK8490828.1"/>
    <property type="molecule type" value="Genomic_DNA"/>
</dbReference>
<dbReference type="Proteomes" id="UP001396334">
    <property type="component" value="Unassembled WGS sequence"/>
</dbReference>
<protein>
    <submittedName>
        <fullName evidence="1">Uncharacterized protein</fullName>
    </submittedName>
</protein>
<sequence length="137" mass="15345">MIVRVCFRYPQGSEEIDVYLVEGKPSTAHRVTTPTSKGEEMSGGELEIFWKSQATMSDDDFGVKRIDSVSTIEFAKVNSMLTSIKRQENLKASNSVKVSFKLFAFNKIAKFLKGVAKNQVVVVSGEWFRRIGLCLKA</sequence>
<gene>
    <name evidence="1" type="ORF">V6N11_066501</name>
</gene>
<reference evidence="1 2" key="1">
    <citation type="journal article" date="2024" name="G3 (Bethesda)">
        <title>Genome assembly of Hibiscus sabdariffa L. provides insights into metabolisms of medicinal natural products.</title>
        <authorList>
            <person name="Kim T."/>
        </authorList>
    </citation>
    <scope>NUCLEOTIDE SEQUENCE [LARGE SCALE GENOMIC DNA]</scope>
    <source>
        <strain evidence="1">TK-2024</strain>
        <tissue evidence="1">Old leaves</tissue>
    </source>
</reference>
<name>A0ABR2ACE1_9ROSI</name>
<evidence type="ECO:0000313" key="2">
    <source>
        <dbReference type="Proteomes" id="UP001396334"/>
    </source>
</evidence>
<organism evidence="1 2">
    <name type="scientific">Hibiscus sabdariffa</name>
    <name type="common">roselle</name>
    <dbReference type="NCBI Taxonomy" id="183260"/>
    <lineage>
        <taxon>Eukaryota</taxon>
        <taxon>Viridiplantae</taxon>
        <taxon>Streptophyta</taxon>
        <taxon>Embryophyta</taxon>
        <taxon>Tracheophyta</taxon>
        <taxon>Spermatophyta</taxon>
        <taxon>Magnoliopsida</taxon>
        <taxon>eudicotyledons</taxon>
        <taxon>Gunneridae</taxon>
        <taxon>Pentapetalae</taxon>
        <taxon>rosids</taxon>
        <taxon>malvids</taxon>
        <taxon>Malvales</taxon>
        <taxon>Malvaceae</taxon>
        <taxon>Malvoideae</taxon>
        <taxon>Hibiscus</taxon>
    </lineage>
</organism>
<accession>A0ABR2ACE1</accession>